<comment type="caution">
    <text evidence="1">The sequence shown here is derived from an EMBL/GenBank/DDBJ whole genome shotgun (WGS) entry which is preliminary data.</text>
</comment>
<organism evidence="1 2">
    <name type="scientific">Dermacentor silvarum</name>
    <name type="common">Tick</name>
    <dbReference type="NCBI Taxonomy" id="543639"/>
    <lineage>
        <taxon>Eukaryota</taxon>
        <taxon>Metazoa</taxon>
        <taxon>Ecdysozoa</taxon>
        <taxon>Arthropoda</taxon>
        <taxon>Chelicerata</taxon>
        <taxon>Arachnida</taxon>
        <taxon>Acari</taxon>
        <taxon>Parasitiformes</taxon>
        <taxon>Ixodida</taxon>
        <taxon>Ixodoidea</taxon>
        <taxon>Ixodidae</taxon>
        <taxon>Rhipicephalinae</taxon>
        <taxon>Dermacentor</taxon>
    </lineage>
</organism>
<evidence type="ECO:0000313" key="2">
    <source>
        <dbReference type="Proteomes" id="UP000821865"/>
    </source>
</evidence>
<evidence type="ECO:0000313" key="1">
    <source>
        <dbReference type="EMBL" id="KAH7940587.1"/>
    </source>
</evidence>
<gene>
    <name evidence="1" type="ORF">HPB49_002333</name>
</gene>
<proteinExistence type="predicted"/>
<keyword evidence="2" id="KW-1185">Reference proteome</keyword>
<dbReference type="Proteomes" id="UP000821865">
    <property type="component" value="Chromosome 7"/>
</dbReference>
<name>A0ACB8CD34_DERSI</name>
<sequence>MPFRVACAAAAVTQRRRPEVDDAFEELTEEQFRQHFRLSKRTVHSLCDKLDPIFRCQQASGFSTERKVLGALRFFGTGSS</sequence>
<dbReference type="EMBL" id="CM023476">
    <property type="protein sequence ID" value="KAH7940587.1"/>
    <property type="molecule type" value="Genomic_DNA"/>
</dbReference>
<protein>
    <submittedName>
        <fullName evidence="1">Uncharacterized protein</fullName>
    </submittedName>
</protein>
<accession>A0ACB8CD34</accession>
<reference evidence="1" key="1">
    <citation type="submission" date="2020-05" db="EMBL/GenBank/DDBJ databases">
        <title>Large-scale comparative analyses of tick genomes elucidate their genetic diversity and vector capacities.</title>
        <authorList>
            <person name="Jia N."/>
            <person name="Wang J."/>
            <person name="Shi W."/>
            <person name="Du L."/>
            <person name="Sun Y."/>
            <person name="Zhan W."/>
            <person name="Jiang J."/>
            <person name="Wang Q."/>
            <person name="Zhang B."/>
            <person name="Ji P."/>
            <person name="Sakyi L.B."/>
            <person name="Cui X."/>
            <person name="Yuan T."/>
            <person name="Jiang B."/>
            <person name="Yang W."/>
            <person name="Lam T.T.-Y."/>
            <person name="Chang Q."/>
            <person name="Ding S."/>
            <person name="Wang X."/>
            <person name="Zhu J."/>
            <person name="Ruan X."/>
            <person name="Zhao L."/>
            <person name="Wei J."/>
            <person name="Que T."/>
            <person name="Du C."/>
            <person name="Cheng J."/>
            <person name="Dai P."/>
            <person name="Han X."/>
            <person name="Huang E."/>
            <person name="Gao Y."/>
            <person name="Liu J."/>
            <person name="Shao H."/>
            <person name="Ye R."/>
            <person name="Li L."/>
            <person name="Wei W."/>
            <person name="Wang X."/>
            <person name="Wang C."/>
            <person name="Yang T."/>
            <person name="Huo Q."/>
            <person name="Li W."/>
            <person name="Guo W."/>
            <person name="Chen H."/>
            <person name="Zhou L."/>
            <person name="Ni X."/>
            <person name="Tian J."/>
            <person name="Zhou Y."/>
            <person name="Sheng Y."/>
            <person name="Liu T."/>
            <person name="Pan Y."/>
            <person name="Xia L."/>
            <person name="Li J."/>
            <person name="Zhao F."/>
            <person name="Cao W."/>
        </authorList>
    </citation>
    <scope>NUCLEOTIDE SEQUENCE</scope>
    <source>
        <strain evidence="1">Dsil-2018</strain>
    </source>
</reference>